<dbReference type="InterPro" id="IPR010718">
    <property type="entry name" value="DUF1294"/>
</dbReference>
<dbReference type="Proteomes" id="UP000076603">
    <property type="component" value="Unassembled WGS sequence"/>
</dbReference>
<dbReference type="PIRSF" id="PIRSF002599">
    <property type="entry name" value="Cold_shock_A"/>
    <property type="match status" value="1"/>
</dbReference>
<dbReference type="Pfam" id="PF06961">
    <property type="entry name" value="DUF1294"/>
    <property type="match status" value="1"/>
</dbReference>
<comment type="caution">
    <text evidence="2">The sequence shown here is derived from an EMBL/GenBank/DDBJ whole genome shotgun (WGS) entry which is preliminary data.</text>
</comment>
<dbReference type="OrthoDB" id="1698854at2"/>
<dbReference type="InterPro" id="IPR012156">
    <property type="entry name" value="Cold_shock_CspA"/>
</dbReference>
<feature type="transmembrane region" description="Helical" evidence="1">
    <location>
        <begin position="66"/>
        <end position="85"/>
    </location>
</feature>
<evidence type="ECO:0000256" key="1">
    <source>
        <dbReference type="SAM" id="Phobius"/>
    </source>
</evidence>
<dbReference type="AlphaFoldDB" id="A0A162SGV6"/>
<reference evidence="2 3" key="1">
    <citation type="submission" date="2016-04" db="EMBL/GenBank/DDBJ databases">
        <title>Genome sequence of Clostridium magnum DSM 2767.</title>
        <authorList>
            <person name="Poehlein A."/>
            <person name="Uhlig R."/>
            <person name="Fischer R."/>
            <person name="Bahl H."/>
            <person name="Daniel R."/>
        </authorList>
    </citation>
    <scope>NUCLEOTIDE SEQUENCE [LARGE SCALE GENOMIC DNA]</scope>
    <source>
        <strain evidence="2 3">DSM 2767</strain>
    </source>
</reference>
<dbReference type="RefSeq" id="WP_066623657.1">
    <property type="nucleotide sequence ID" value="NZ_FQXL01000027.1"/>
</dbReference>
<protein>
    <recommendedName>
        <fullName evidence="4">DUF1294 domain-containing protein</fullName>
    </recommendedName>
</protein>
<organism evidence="2 3">
    <name type="scientific">Clostridium magnum DSM 2767</name>
    <dbReference type="NCBI Taxonomy" id="1121326"/>
    <lineage>
        <taxon>Bacteria</taxon>
        <taxon>Bacillati</taxon>
        <taxon>Bacillota</taxon>
        <taxon>Clostridia</taxon>
        <taxon>Eubacteriales</taxon>
        <taxon>Clostridiaceae</taxon>
        <taxon>Clostridium</taxon>
    </lineage>
</organism>
<evidence type="ECO:0000313" key="3">
    <source>
        <dbReference type="Proteomes" id="UP000076603"/>
    </source>
</evidence>
<dbReference type="GO" id="GO:0003676">
    <property type="term" value="F:nucleic acid binding"/>
    <property type="evidence" value="ECO:0007669"/>
    <property type="project" value="InterPro"/>
</dbReference>
<dbReference type="EMBL" id="LWAE01000003">
    <property type="protein sequence ID" value="KZL91237.1"/>
    <property type="molecule type" value="Genomic_DNA"/>
</dbReference>
<feature type="transmembrane region" description="Helical" evidence="1">
    <location>
        <begin position="5"/>
        <end position="21"/>
    </location>
</feature>
<accession>A0A162SGV6</accession>
<name>A0A162SGV6_9CLOT</name>
<proteinExistence type="predicted"/>
<dbReference type="PATRIC" id="fig|1121326.3.peg.3019"/>
<feature type="transmembrane region" description="Helical" evidence="1">
    <location>
        <begin position="36"/>
        <end position="54"/>
    </location>
</feature>
<evidence type="ECO:0000313" key="2">
    <source>
        <dbReference type="EMBL" id="KZL91237.1"/>
    </source>
</evidence>
<keyword evidence="3" id="KW-1185">Reference proteome</keyword>
<sequence length="86" mass="10250">MKIFLYYVLIINLYGVLLMYSDKKKSIKSKWRVPESNLFFVASIFGSLGIFLGMHIFRHKTKHKKFVFLIPLICLVQIYVLFKFII</sequence>
<keyword evidence="1" id="KW-0472">Membrane</keyword>
<keyword evidence="1" id="KW-1133">Transmembrane helix</keyword>
<evidence type="ECO:0008006" key="4">
    <source>
        <dbReference type="Google" id="ProtNLM"/>
    </source>
</evidence>
<gene>
    <name evidence="2" type="ORF">CLMAG_29950</name>
</gene>
<keyword evidence="1" id="KW-0812">Transmembrane</keyword>